<gene>
    <name evidence="3" type="ORF">F1559_002278</name>
</gene>
<feature type="compositionally biased region" description="Basic and acidic residues" evidence="1">
    <location>
        <begin position="30"/>
        <end position="46"/>
    </location>
</feature>
<reference evidence="3 4" key="1">
    <citation type="journal article" date="2020" name="J. Phycol.">
        <title>Comparative genome analysis reveals Cyanidiococcus gen. nov., a new extremophilic red algal genus sister to Cyanidioschyzon (Cyanidioschyzonaceae, Rhodophyta).</title>
        <authorList>
            <person name="Liu S.-L."/>
            <person name="Chiang Y.-R."/>
            <person name="Yoon H.S."/>
            <person name="Fu H.-Y."/>
        </authorList>
    </citation>
    <scope>NUCLEOTIDE SEQUENCE [LARGE SCALE GENOMIC DNA]</scope>
    <source>
        <strain evidence="3 4">THAL066</strain>
    </source>
</reference>
<feature type="compositionally biased region" description="Low complexity" evidence="1">
    <location>
        <begin position="527"/>
        <end position="543"/>
    </location>
</feature>
<feature type="compositionally biased region" description="Basic and acidic residues" evidence="1">
    <location>
        <begin position="505"/>
        <end position="514"/>
    </location>
</feature>
<dbReference type="InterPro" id="IPR000086">
    <property type="entry name" value="NUDIX_hydrolase_dom"/>
</dbReference>
<dbReference type="SUPFAM" id="SSF55811">
    <property type="entry name" value="Nudix"/>
    <property type="match status" value="1"/>
</dbReference>
<evidence type="ECO:0000259" key="2">
    <source>
        <dbReference type="PROSITE" id="PS51462"/>
    </source>
</evidence>
<dbReference type="PANTHER" id="PTHR10885:SF0">
    <property type="entry name" value="ISOPENTENYL-DIPHOSPHATE DELTA-ISOMERASE"/>
    <property type="match status" value="1"/>
</dbReference>
<feature type="region of interest" description="Disordered" evidence="1">
    <location>
        <begin position="1"/>
        <end position="52"/>
    </location>
</feature>
<dbReference type="Gene3D" id="3.90.79.10">
    <property type="entry name" value="Nucleoside Triphosphate Pyrophosphohydrolase"/>
    <property type="match status" value="1"/>
</dbReference>
<proteinExistence type="predicted"/>
<feature type="region of interest" description="Disordered" evidence="1">
    <location>
        <begin position="72"/>
        <end position="149"/>
    </location>
</feature>
<dbReference type="OrthoDB" id="510307at2759"/>
<dbReference type="PANTHER" id="PTHR10885">
    <property type="entry name" value="ISOPENTENYL-DIPHOSPHATE DELTA-ISOMERASE"/>
    <property type="match status" value="1"/>
</dbReference>
<feature type="domain" description="Nudix hydrolase" evidence="2">
    <location>
        <begin position="330"/>
        <end position="462"/>
    </location>
</feature>
<evidence type="ECO:0000313" key="4">
    <source>
        <dbReference type="Proteomes" id="UP000530660"/>
    </source>
</evidence>
<dbReference type="AlphaFoldDB" id="A0A7J7IEY8"/>
<feature type="compositionally biased region" description="Polar residues" evidence="1">
    <location>
        <begin position="85"/>
        <end position="105"/>
    </location>
</feature>
<dbReference type="GO" id="GO:0003824">
    <property type="term" value="F:catalytic activity"/>
    <property type="evidence" value="ECO:0007669"/>
    <property type="project" value="UniProtKB-ARBA"/>
</dbReference>
<organism evidence="3 4">
    <name type="scientific">Cyanidiococcus yangmingshanensis</name>
    <dbReference type="NCBI Taxonomy" id="2690220"/>
    <lineage>
        <taxon>Eukaryota</taxon>
        <taxon>Rhodophyta</taxon>
        <taxon>Bangiophyceae</taxon>
        <taxon>Cyanidiales</taxon>
        <taxon>Cyanidiaceae</taxon>
        <taxon>Cyanidiococcus</taxon>
    </lineage>
</organism>
<protein>
    <recommendedName>
        <fullName evidence="2">Nudix hydrolase domain-containing protein</fullName>
    </recommendedName>
</protein>
<evidence type="ECO:0000256" key="1">
    <source>
        <dbReference type="SAM" id="MobiDB-lite"/>
    </source>
</evidence>
<feature type="compositionally biased region" description="Basic residues" evidence="1">
    <location>
        <begin position="72"/>
        <end position="82"/>
    </location>
</feature>
<accession>A0A7J7IEY8</accession>
<dbReference type="PROSITE" id="PS51462">
    <property type="entry name" value="NUDIX"/>
    <property type="match status" value="1"/>
</dbReference>
<dbReference type="Pfam" id="PF00293">
    <property type="entry name" value="NUDIX"/>
    <property type="match status" value="1"/>
</dbReference>
<dbReference type="Proteomes" id="UP000530660">
    <property type="component" value="Unassembled WGS sequence"/>
</dbReference>
<feature type="region of interest" description="Disordered" evidence="1">
    <location>
        <begin position="477"/>
        <end position="570"/>
    </location>
</feature>
<comment type="caution">
    <text evidence="3">The sequence shown here is derived from an EMBL/GenBank/DDBJ whole genome shotgun (WGS) entry which is preliminary data.</text>
</comment>
<evidence type="ECO:0000313" key="3">
    <source>
        <dbReference type="EMBL" id="KAF6001274.1"/>
    </source>
</evidence>
<dbReference type="InterPro" id="IPR015797">
    <property type="entry name" value="NUDIX_hydrolase-like_dom_sf"/>
</dbReference>
<sequence length="587" mass="64280">MDAEEFSLPLKTSDSQPESLMEGKGSRNNQRADWKHRQGRSERREPAGPLRGSLTGFIGFLAVAWLIRESNRRRRQRHHSRNTRGSTSEQTAGDSLATASVSDSVTDVGAHASGGTFGSRASVESNHFKQERPSWRVATPDRSSNVLPGRDAVPHEDELHRLNQSMGPIATAESAATKRAVSSLGTSGLEDEAGEPQRMNLSTSAGDVGYDSGAGSRLWSMIESERRSVSLLERASTGGSQGRDYAEQFVRELVEMRTTEGKDKPDERQESSLLSASMLSSTAWLDPSTAGASSSVNAALEASREHVIVTDESNEPLRVVTRAEMRRENLWHRATYVLVLTPERDRIYIQKRTMTKDIHPGMYDAAAGGVVKAGETYEESARRELLEELGLDLPLEPVGPIRYDTDITRVFGQVFVAIFDPFQEPRQRIRPQAEEVELVELVPVSEVLLPSEERVFTEDTLLALRTFVEMQNAKIGPSSSVATAKTRPEHANGDQSNATGDEMSEDHRADEPPHEYGPSMPDPTDETASSSTASTPNTSTATSVIAPPPTHVLTEKPSPPPIESFIDDMDPASVEARAFLQSLRPTP</sequence>
<dbReference type="CDD" id="cd04697">
    <property type="entry name" value="NUDIX_Hydrolase"/>
    <property type="match status" value="1"/>
</dbReference>
<name>A0A7J7IEY8_9RHOD</name>
<keyword evidence="4" id="KW-1185">Reference proteome</keyword>
<dbReference type="EMBL" id="VWRR01000015">
    <property type="protein sequence ID" value="KAF6001274.1"/>
    <property type="molecule type" value="Genomic_DNA"/>
</dbReference>